<reference evidence="1 2" key="1">
    <citation type="submission" date="2017-09" db="EMBL/GenBank/DDBJ databases">
        <title>Depth-based differentiation of microbial function through sediment-hosted aquifers and enrichment of novel symbionts in the deep terrestrial subsurface.</title>
        <authorList>
            <person name="Probst A.J."/>
            <person name="Ladd B."/>
            <person name="Jarett J.K."/>
            <person name="Geller-Mcgrath D.E."/>
            <person name="Sieber C.M."/>
            <person name="Emerson J.B."/>
            <person name="Anantharaman K."/>
            <person name="Thomas B.C."/>
            <person name="Malmstrom R."/>
            <person name="Stieglmeier M."/>
            <person name="Klingl A."/>
            <person name="Woyke T."/>
            <person name="Ryan C.M."/>
            <person name="Banfield J.F."/>
        </authorList>
    </citation>
    <scope>NUCLEOTIDE SEQUENCE [LARGE SCALE GENOMIC DNA]</scope>
    <source>
        <strain evidence="1">CG11_big_fil_rev_8_21_14_0_20_37_11</strain>
    </source>
</reference>
<name>A0A2H0NFH2_9BACT</name>
<dbReference type="AlphaFoldDB" id="A0A2H0NFH2"/>
<evidence type="ECO:0000313" key="1">
    <source>
        <dbReference type="EMBL" id="PIR07648.1"/>
    </source>
</evidence>
<evidence type="ECO:0000313" key="2">
    <source>
        <dbReference type="Proteomes" id="UP000230707"/>
    </source>
</evidence>
<sequence length="297" mass="34298">MDKNESISKFIIFLKNEPLIEVGESINGISEVLLQKDKRTIFYGTGLCTPTSISIGLPFDVLGMIFIAERIRKTFNFNKVVHHIADTHAKSNNLFSDEEIENLAKKTKADLAKIFRNFGLNNFEVNLASDFDKTSEYKDLLNQIPKTENEYVRREIADIRWFSIKHSVNLKLGWLINTGSDLQQGSDEMLFDGNFSKLFPNSMSFIYLKPGRTFNRARQRVSPYIFLKGENRIMLRKGEDVKEKFRQAEIEWGDKFFGGARKHLENIVHVYEKLYGNMTGIPLEEKIQQILDKAIAE</sequence>
<gene>
    <name evidence="1" type="ORF">COV53_07210</name>
</gene>
<protein>
    <submittedName>
        <fullName evidence="1">Uncharacterized protein</fullName>
    </submittedName>
</protein>
<proteinExistence type="predicted"/>
<dbReference type="Proteomes" id="UP000230707">
    <property type="component" value="Unassembled WGS sequence"/>
</dbReference>
<organism evidence="1 2">
    <name type="scientific">Candidatus Gottesmanbacteria bacterium CG11_big_fil_rev_8_21_14_0_20_37_11</name>
    <dbReference type="NCBI Taxonomy" id="1974575"/>
    <lineage>
        <taxon>Bacteria</taxon>
        <taxon>Candidatus Gottesmaniibacteriota</taxon>
    </lineage>
</organism>
<accession>A0A2H0NFH2</accession>
<comment type="caution">
    <text evidence="1">The sequence shown here is derived from an EMBL/GenBank/DDBJ whole genome shotgun (WGS) entry which is preliminary data.</text>
</comment>
<dbReference type="EMBL" id="PCWS01000156">
    <property type="protein sequence ID" value="PIR07648.1"/>
    <property type="molecule type" value="Genomic_DNA"/>
</dbReference>